<dbReference type="Proteomes" id="UP000664601">
    <property type="component" value="Unassembled WGS sequence"/>
</dbReference>
<organism evidence="1 2">
    <name type="scientific">Candidatus Enterococcus moelleringii</name>
    <dbReference type="NCBI Taxonomy" id="2815325"/>
    <lineage>
        <taxon>Bacteria</taxon>
        <taxon>Bacillati</taxon>
        <taxon>Bacillota</taxon>
        <taxon>Bacilli</taxon>
        <taxon>Lactobacillales</taxon>
        <taxon>Enterococcaceae</taxon>
        <taxon>Enterococcus</taxon>
    </lineage>
</organism>
<reference evidence="1 2" key="1">
    <citation type="submission" date="2021-03" db="EMBL/GenBank/DDBJ databases">
        <title>Enterococcal diversity collection.</title>
        <authorList>
            <person name="Gilmore M.S."/>
            <person name="Schwartzman J."/>
            <person name="Van Tyne D."/>
            <person name="Martin M."/>
            <person name="Earl A.M."/>
            <person name="Manson A.L."/>
            <person name="Straub T."/>
            <person name="Salamzade R."/>
            <person name="Saavedra J."/>
            <person name="Lebreton F."/>
            <person name="Prichula J."/>
            <person name="Schaufler K."/>
            <person name="Gaca A."/>
            <person name="Sgardioli B."/>
            <person name="Wagenaar J."/>
            <person name="Strong T."/>
        </authorList>
    </citation>
    <scope>NUCLEOTIDE SEQUENCE [LARGE SCALE GENOMIC DNA]</scope>
    <source>
        <strain evidence="1 2">669A</strain>
    </source>
</reference>
<comment type="caution">
    <text evidence="1">The sequence shown here is derived from an EMBL/GenBank/DDBJ whole genome shotgun (WGS) entry which is preliminary data.</text>
</comment>
<gene>
    <name evidence="1" type="ORF">JZO70_07405</name>
</gene>
<keyword evidence="2" id="KW-1185">Reference proteome</keyword>
<dbReference type="RefSeq" id="WP_207672911.1">
    <property type="nucleotide sequence ID" value="NZ_JAFREM010000012.1"/>
</dbReference>
<accession>A0ABS3L8M1</accession>
<name>A0ABS3L8M1_9ENTE</name>
<protein>
    <submittedName>
        <fullName evidence="1">Uncharacterized protein</fullName>
    </submittedName>
</protein>
<proteinExistence type="predicted"/>
<evidence type="ECO:0000313" key="1">
    <source>
        <dbReference type="EMBL" id="MBO1305981.1"/>
    </source>
</evidence>
<dbReference type="EMBL" id="JAFREM010000012">
    <property type="protein sequence ID" value="MBO1305981.1"/>
    <property type="molecule type" value="Genomic_DNA"/>
</dbReference>
<evidence type="ECO:0000313" key="2">
    <source>
        <dbReference type="Proteomes" id="UP000664601"/>
    </source>
</evidence>
<sequence length="162" mass="19277">MDRTSWIHFENFEGYASKEIEAHGGISYVRRDDIRINFNGQLEILENIKFIKKMFRTDPPLSLFEARVHFTLENAKKLHIKELYPVLFENRIVYRGVFLVGNKRIQINRPGFEPTLNKYFLAFFDKQWNTVFYNGCFEILEFESLQLEKAVKEKGDELNVES</sequence>